<reference evidence="3 4" key="1">
    <citation type="submission" date="2016-04" db="EMBL/GenBank/DDBJ databases">
        <title>Draft genome sequence of Janthinobacterium psychrotolerans sp. nov., isolated from freshwater sediments in Denmark.</title>
        <authorList>
            <person name="Gong X."/>
            <person name="Skrivergaard S."/>
            <person name="Korsgaard B.S."/>
            <person name="Schreiber L."/>
            <person name="Marshall I.P."/>
            <person name="Finster K."/>
            <person name="Schramm A."/>
        </authorList>
    </citation>
    <scope>NUCLEOTIDE SEQUENCE [LARGE SCALE GENOMIC DNA]</scope>
    <source>
        <strain evidence="3 4">S3-2</strain>
    </source>
</reference>
<dbReference type="EMBL" id="LOCQ01000058">
    <property type="protein sequence ID" value="OBV38092.1"/>
    <property type="molecule type" value="Genomic_DNA"/>
</dbReference>
<dbReference type="STRING" id="1747903.ASR47_100545"/>
<evidence type="ECO:0000313" key="3">
    <source>
        <dbReference type="EMBL" id="OBV38092.1"/>
    </source>
</evidence>
<dbReference type="CDD" id="cd00093">
    <property type="entry name" value="HTH_XRE"/>
    <property type="match status" value="1"/>
</dbReference>
<dbReference type="RefSeq" id="WP_082988987.1">
    <property type="nucleotide sequence ID" value="NZ_LOCQ01000058.1"/>
</dbReference>
<feature type="region of interest" description="Disordered" evidence="1">
    <location>
        <begin position="69"/>
        <end position="117"/>
    </location>
</feature>
<accession>A0A1A7BX48</accession>
<protein>
    <submittedName>
        <fullName evidence="3">Putative antitoxin of toxin-antitoxin system, YdaS/YdaT</fullName>
    </submittedName>
</protein>
<keyword evidence="4" id="KW-1185">Reference proteome</keyword>
<sequence length="117" mass="12847">MKLIEYVKSHGSQRGLADKIGITPVLISQWANELRPVPPERCVEIERATDAQVTRKDLRPKDWHKIWPELANAPAPRRATDPVPAPGHAGRQPPTTNGILDTVPDRAAVGIDARAIP</sequence>
<dbReference type="Pfam" id="PF15943">
    <property type="entry name" value="YdaS_toxin"/>
    <property type="match status" value="1"/>
</dbReference>
<organism evidence="3 4">
    <name type="scientific">Janthinobacterium psychrotolerans</name>
    <dbReference type="NCBI Taxonomy" id="1747903"/>
    <lineage>
        <taxon>Bacteria</taxon>
        <taxon>Pseudomonadati</taxon>
        <taxon>Pseudomonadota</taxon>
        <taxon>Betaproteobacteria</taxon>
        <taxon>Burkholderiales</taxon>
        <taxon>Oxalobacteraceae</taxon>
        <taxon>Janthinobacterium</taxon>
    </lineage>
</organism>
<dbReference type="OrthoDB" id="6446140at2"/>
<evidence type="ECO:0000313" key="4">
    <source>
        <dbReference type="Proteomes" id="UP000092713"/>
    </source>
</evidence>
<name>A0A1A7BX48_9BURK</name>
<dbReference type="Proteomes" id="UP000092713">
    <property type="component" value="Unassembled WGS sequence"/>
</dbReference>
<dbReference type="GO" id="GO:0003677">
    <property type="term" value="F:DNA binding"/>
    <property type="evidence" value="ECO:0007669"/>
    <property type="project" value="InterPro"/>
</dbReference>
<comment type="caution">
    <text evidence="3">The sequence shown here is derived from an EMBL/GenBank/DDBJ whole genome shotgun (WGS) entry which is preliminary data.</text>
</comment>
<evidence type="ECO:0000259" key="2">
    <source>
        <dbReference type="PROSITE" id="PS50943"/>
    </source>
</evidence>
<dbReference type="Gene3D" id="1.10.260.40">
    <property type="entry name" value="lambda repressor-like DNA-binding domains"/>
    <property type="match status" value="1"/>
</dbReference>
<dbReference type="InterPro" id="IPR031856">
    <property type="entry name" value="YdaS_toxin-like"/>
</dbReference>
<dbReference type="InterPro" id="IPR001387">
    <property type="entry name" value="Cro/C1-type_HTH"/>
</dbReference>
<dbReference type="AlphaFoldDB" id="A0A1A7BX48"/>
<feature type="domain" description="HTH cro/C1-type" evidence="2">
    <location>
        <begin position="3"/>
        <end position="58"/>
    </location>
</feature>
<dbReference type="PROSITE" id="PS50943">
    <property type="entry name" value="HTH_CROC1"/>
    <property type="match status" value="1"/>
</dbReference>
<proteinExistence type="predicted"/>
<dbReference type="InterPro" id="IPR010982">
    <property type="entry name" value="Lambda_DNA-bd_dom_sf"/>
</dbReference>
<dbReference type="SUPFAM" id="SSF47413">
    <property type="entry name" value="lambda repressor-like DNA-binding domains"/>
    <property type="match status" value="1"/>
</dbReference>
<evidence type="ECO:0000256" key="1">
    <source>
        <dbReference type="SAM" id="MobiDB-lite"/>
    </source>
</evidence>
<gene>
    <name evidence="3" type="ORF">ASR47_100545</name>
</gene>